<dbReference type="EMBL" id="JBBPBM010000013">
    <property type="protein sequence ID" value="KAK8561191.1"/>
    <property type="molecule type" value="Genomic_DNA"/>
</dbReference>
<evidence type="ECO:0000313" key="10">
    <source>
        <dbReference type="Proteomes" id="UP001472677"/>
    </source>
</evidence>
<dbReference type="PANTHER" id="PTHR47947:SF8">
    <property type="entry name" value="CYTOCHROME P450 82C4-LIKE"/>
    <property type="match status" value="1"/>
</dbReference>
<keyword evidence="10" id="KW-1185">Reference proteome</keyword>
<comment type="similarity">
    <text evidence="1 7">Belongs to the cytochrome P450 family.</text>
</comment>
<keyword evidence="6 7" id="KW-0503">Monooxygenase</keyword>
<evidence type="ECO:0000256" key="2">
    <source>
        <dbReference type="ARBA" id="ARBA00022617"/>
    </source>
</evidence>
<keyword evidence="2 7" id="KW-0349">Heme</keyword>
<dbReference type="SUPFAM" id="SSF48264">
    <property type="entry name" value="Cytochrome P450"/>
    <property type="match status" value="1"/>
</dbReference>
<evidence type="ECO:0000256" key="8">
    <source>
        <dbReference type="SAM" id="SignalP"/>
    </source>
</evidence>
<name>A0ABR2EGS6_9ROSI</name>
<evidence type="ECO:0000313" key="9">
    <source>
        <dbReference type="EMBL" id="KAK8561191.1"/>
    </source>
</evidence>
<evidence type="ECO:0000256" key="3">
    <source>
        <dbReference type="ARBA" id="ARBA00022723"/>
    </source>
</evidence>
<gene>
    <name evidence="9" type="ORF">V6N12_048265</name>
</gene>
<keyword evidence="8" id="KW-0732">Signal</keyword>
<dbReference type="Gene3D" id="1.10.630.10">
    <property type="entry name" value="Cytochrome P450"/>
    <property type="match status" value="1"/>
</dbReference>
<dbReference type="Proteomes" id="UP001472677">
    <property type="component" value="Unassembled WGS sequence"/>
</dbReference>
<reference evidence="9 10" key="1">
    <citation type="journal article" date="2024" name="G3 (Bethesda)">
        <title>Genome assembly of Hibiscus sabdariffa L. provides insights into metabolisms of medicinal natural products.</title>
        <authorList>
            <person name="Kim T."/>
        </authorList>
    </citation>
    <scope>NUCLEOTIDE SEQUENCE [LARGE SCALE GENOMIC DNA]</scope>
    <source>
        <strain evidence="9">TK-2024</strain>
        <tissue evidence="9">Old leaves</tissue>
    </source>
</reference>
<dbReference type="PROSITE" id="PS00086">
    <property type="entry name" value="CYTOCHROME_P450"/>
    <property type="match status" value="1"/>
</dbReference>
<sequence>MNPLSVTCLLHLLLLLVVADAFSLFPKKTHVQINNDLGSGIDLTVHCKSKDDDLGERHLGYHNNFDFGFRPSIFQNTLFFCSFQWNGLFHRFDIYVQIRDSLLCRQCVWDETLRLYPPAPLVPRETIEDCTVAGFHVPSGTRLLVNLRKLQRDPNVWDKLPDFMPERFLSDRANIDMRGQDFELIPFGSGRRICPGITFSLRVLPLVLARLLHGFEWGTVGDKAIDMSESPGLTNHKATPLEVTLSPKLPSMISASIKMHTTYNQ</sequence>
<evidence type="ECO:0000256" key="6">
    <source>
        <dbReference type="ARBA" id="ARBA00023033"/>
    </source>
</evidence>
<dbReference type="InterPro" id="IPR001128">
    <property type="entry name" value="Cyt_P450"/>
</dbReference>
<dbReference type="Pfam" id="PF00067">
    <property type="entry name" value="p450"/>
    <property type="match status" value="1"/>
</dbReference>
<feature type="chain" id="PRO_5047246905" evidence="8">
    <location>
        <begin position="22"/>
        <end position="265"/>
    </location>
</feature>
<accession>A0ABR2EGS6</accession>
<dbReference type="InterPro" id="IPR002401">
    <property type="entry name" value="Cyt_P450_E_grp-I"/>
</dbReference>
<evidence type="ECO:0000256" key="1">
    <source>
        <dbReference type="ARBA" id="ARBA00010617"/>
    </source>
</evidence>
<comment type="caution">
    <text evidence="9">The sequence shown here is derived from an EMBL/GenBank/DDBJ whole genome shotgun (WGS) entry which is preliminary data.</text>
</comment>
<feature type="signal peptide" evidence="8">
    <location>
        <begin position="1"/>
        <end position="21"/>
    </location>
</feature>
<organism evidence="9 10">
    <name type="scientific">Hibiscus sabdariffa</name>
    <name type="common">roselle</name>
    <dbReference type="NCBI Taxonomy" id="183260"/>
    <lineage>
        <taxon>Eukaryota</taxon>
        <taxon>Viridiplantae</taxon>
        <taxon>Streptophyta</taxon>
        <taxon>Embryophyta</taxon>
        <taxon>Tracheophyta</taxon>
        <taxon>Spermatophyta</taxon>
        <taxon>Magnoliopsida</taxon>
        <taxon>eudicotyledons</taxon>
        <taxon>Gunneridae</taxon>
        <taxon>Pentapetalae</taxon>
        <taxon>rosids</taxon>
        <taxon>malvids</taxon>
        <taxon>Malvales</taxon>
        <taxon>Malvaceae</taxon>
        <taxon>Malvoideae</taxon>
        <taxon>Hibiscus</taxon>
    </lineage>
</organism>
<dbReference type="InterPro" id="IPR017972">
    <property type="entry name" value="Cyt_P450_CS"/>
</dbReference>
<dbReference type="InterPro" id="IPR036396">
    <property type="entry name" value="Cyt_P450_sf"/>
</dbReference>
<proteinExistence type="inferred from homology"/>
<evidence type="ECO:0000256" key="7">
    <source>
        <dbReference type="RuleBase" id="RU000461"/>
    </source>
</evidence>
<keyword evidence="5 7" id="KW-0408">Iron</keyword>
<keyword evidence="3 7" id="KW-0479">Metal-binding</keyword>
<keyword evidence="4 7" id="KW-0560">Oxidoreductase</keyword>
<evidence type="ECO:0000256" key="4">
    <source>
        <dbReference type="ARBA" id="ARBA00023002"/>
    </source>
</evidence>
<dbReference type="PRINTS" id="PR00463">
    <property type="entry name" value="EP450I"/>
</dbReference>
<dbReference type="InterPro" id="IPR050651">
    <property type="entry name" value="Plant_Cytochrome_P450_Monoox"/>
</dbReference>
<protein>
    <submittedName>
        <fullName evidence="9">Uncharacterized protein</fullName>
    </submittedName>
</protein>
<dbReference type="PANTHER" id="PTHR47947">
    <property type="entry name" value="CYTOCHROME P450 82C3-RELATED"/>
    <property type="match status" value="1"/>
</dbReference>
<evidence type="ECO:0000256" key="5">
    <source>
        <dbReference type="ARBA" id="ARBA00023004"/>
    </source>
</evidence>